<reference evidence="2" key="1">
    <citation type="submission" date="2021-01" db="EMBL/GenBank/DDBJ databases">
        <title>Tabrizicola alba sp. nov. a motile alkaliphilic bacterium isolated from a soda lake.</title>
        <authorList>
            <person name="Szuroczki S."/>
            <person name="Abbaszade G."/>
            <person name="Schumann P."/>
            <person name="Toth E."/>
        </authorList>
    </citation>
    <scope>NUCLEOTIDE SEQUENCE</scope>
    <source>
        <strain evidence="2">DMG-N-6</strain>
    </source>
</reference>
<comment type="caution">
    <text evidence="2">The sequence shown here is derived from an EMBL/GenBank/DDBJ whole genome shotgun (WGS) entry which is preliminary data.</text>
</comment>
<feature type="transmembrane region" description="Helical" evidence="1">
    <location>
        <begin position="85"/>
        <end position="106"/>
    </location>
</feature>
<sequence>MQRNLFATLAGALFGTGLLISGMVDTTKVQGWLDVFGAWDPTLAFVLGGAILPMAIAWRIATRRSRSVLGQDLPSPPSQRIDRSLLLGSVLFGMGWGLAGLCPGPAMASLGFGGWGGLLFLVAMLAGMVAAPVLRTRLDRAPAPTV</sequence>
<feature type="transmembrane region" description="Helical" evidence="1">
    <location>
        <begin position="42"/>
        <end position="61"/>
    </location>
</feature>
<evidence type="ECO:0000256" key="1">
    <source>
        <dbReference type="SAM" id="Phobius"/>
    </source>
</evidence>
<dbReference type="EMBL" id="JAESVN010000003">
    <property type="protein sequence ID" value="MBL4917123.1"/>
    <property type="molecule type" value="Genomic_DNA"/>
</dbReference>
<accession>A0A8K0V848</accession>
<dbReference type="Proteomes" id="UP000648908">
    <property type="component" value="Unassembled WGS sequence"/>
</dbReference>
<evidence type="ECO:0000313" key="3">
    <source>
        <dbReference type="Proteomes" id="UP000648908"/>
    </source>
</evidence>
<dbReference type="RefSeq" id="WP_202688491.1">
    <property type="nucleotide sequence ID" value="NZ_JAESVN010000003.1"/>
</dbReference>
<keyword evidence="1" id="KW-0812">Transmembrane</keyword>
<feature type="transmembrane region" description="Helical" evidence="1">
    <location>
        <begin position="112"/>
        <end position="134"/>
    </location>
</feature>
<dbReference type="AlphaFoldDB" id="A0A8K0V848"/>
<evidence type="ECO:0000313" key="2">
    <source>
        <dbReference type="EMBL" id="MBL4917123.1"/>
    </source>
</evidence>
<dbReference type="InterPro" id="IPR046513">
    <property type="entry name" value="DUF6691"/>
</dbReference>
<name>A0A8K0V848_9RHOB</name>
<protein>
    <submittedName>
        <fullName evidence="2">YeeE/YedE family protein</fullName>
    </submittedName>
</protein>
<gene>
    <name evidence="2" type="ORF">JL811_07800</name>
</gene>
<proteinExistence type="predicted"/>
<organism evidence="2 3">
    <name type="scientific">Szabonella alba</name>
    <dbReference type="NCBI Taxonomy" id="2804194"/>
    <lineage>
        <taxon>Bacteria</taxon>
        <taxon>Pseudomonadati</taxon>
        <taxon>Pseudomonadota</taxon>
        <taxon>Alphaproteobacteria</taxon>
        <taxon>Rhodobacterales</taxon>
        <taxon>Paracoccaceae</taxon>
        <taxon>Szabonella</taxon>
    </lineage>
</organism>
<dbReference type="Pfam" id="PF20398">
    <property type="entry name" value="DUF6691"/>
    <property type="match status" value="1"/>
</dbReference>
<keyword evidence="1" id="KW-1133">Transmembrane helix</keyword>
<keyword evidence="1" id="KW-0472">Membrane</keyword>
<keyword evidence="3" id="KW-1185">Reference proteome</keyword>